<evidence type="ECO:0000313" key="3">
    <source>
        <dbReference type="Proteomes" id="UP000505377"/>
    </source>
</evidence>
<dbReference type="GO" id="GO:0016137">
    <property type="term" value="P:glycoside metabolic process"/>
    <property type="evidence" value="ECO:0007669"/>
    <property type="project" value="UniProtKB-ARBA"/>
</dbReference>
<name>A0A6M6JUI8_9PSEU</name>
<dbReference type="InterPro" id="IPR024078">
    <property type="entry name" value="LmbE-like_dom_sf"/>
</dbReference>
<keyword evidence="3" id="KW-1185">Reference proteome</keyword>
<dbReference type="AlphaFoldDB" id="A0A6M6JUI8"/>
<dbReference type="EMBL" id="CP053564">
    <property type="protein sequence ID" value="QJY50707.1"/>
    <property type="molecule type" value="Genomic_DNA"/>
</dbReference>
<proteinExistence type="predicted"/>
<dbReference type="KEGG" id="pbro:HOP40_17820"/>
<evidence type="ECO:0000256" key="1">
    <source>
        <dbReference type="ARBA" id="ARBA00022833"/>
    </source>
</evidence>
<accession>A0A6M6JUI8</accession>
<dbReference type="PANTHER" id="PTHR12993">
    <property type="entry name" value="N-ACETYLGLUCOSAMINYL-PHOSPHATIDYLINOSITOL DE-N-ACETYLASE-RELATED"/>
    <property type="match status" value="1"/>
</dbReference>
<dbReference type="SUPFAM" id="SSF102588">
    <property type="entry name" value="LmbE-like"/>
    <property type="match status" value="1"/>
</dbReference>
<gene>
    <name evidence="2" type="ORF">HOP40_17820</name>
</gene>
<dbReference type="InterPro" id="IPR003737">
    <property type="entry name" value="GlcNAc_PI_deacetylase-related"/>
</dbReference>
<reference evidence="2 3" key="1">
    <citation type="submission" date="2020-05" db="EMBL/GenBank/DDBJ databases">
        <authorList>
            <person name="Mo P."/>
        </authorList>
    </citation>
    <scope>NUCLEOTIDE SEQUENCE [LARGE SCALE GENOMIC DNA]</scope>
    <source>
        <strain evidence="2 3">Gen01</strain>
    </source>
</reference>
<protein>
    <submittedName>
        <fullName evidence="2">PIG-L family deacetylase</fullName>
    </submittedName>
</protein>
<evidence type="ECO:0000313" key="2">
    <source>
        <dbReference type="EMBL" id="QJY50707.1"/>
    </source>
</evidence>
<keyword evidence="1" id="KW-0862">Zinc</keyword>
<dbReference type="GO" id="GO:0016811">
    <property type="term" value="F:hydrolase activity, acting on carbon-nitrogen (but not peptide) bonds, in linear amides"/>
    <property type="evidence" value="ECO:0007669"/>
    <property type="project" value="TreeGrafter"/>
</dbReference>
<dbReference type="Pfam" id="PF02585">
    <property type="entry name" value="PIG-L"/>
    <property type="match status" value="1"/>
</dbReference>
<organism evidence="2 3">
    <name type="scientific">Pseudonocardia broussonetiae</name>
    <dbReference type="NCBI Taxonomy" id="2736640"/>
    <lineage>
        <taxon>Bacteria</taxon>
        <taxon>Bacillati</taxon>
        <taxon>Actinomycetota</taxon>
        <taxon>Actinomycetes</taxon>
        <taxon>Pseudonocardiales</taxon>
        <taxon>Pseudonocardiaceae</taxon>
        <taxon>Pseudonocardia</taxon>
    </lineage>
</organism>
<sequence>MAAARDAGQRVVCVTATLGERGTDDPHEWPPDRLARVRRHELEASLAVLGVDEHHLLGITDGTCAAQPHDALVRHLGRVIEAVAPDTILTFGPDGLTGHEDHQTVSAWVTDARAAVAPGTRLLHATTTGEFVDAWEPARDAFPVFLADGLPLRTPESALAVHLRLDGAALDRKVVALRAQAGQTTGLIAAVGEERVRTWWSVEAFVAAEAACSRTWGTWRVAA</sequence>
<dbReference type="Gene3D" id="3.40.50.10320">
    <property type="entry name" value="LmbE-like"/>
    <property type="match status" value="1"/>
</dbReference>
<dbReference type="Proteomes" id="UP000505377">
    <property type="component" value="Chromosome"/>
</dbReference>
<dbReference type="PANTHER" id="PTHR12993:SF11">
    <property type="entry name" value="N-ACETYLGLUCOSAMINYL-PHOSPHATIDYLINOSITOL DE-N-ACETYLASE"/>
    <property type="match status" value="1"/>
</dbReference>